<dbReference type="Pfam" id="PF22980">
    <property type="entry name" value="Myb_DNA-bind_8"/>
    <property type="match status" value="1"/>
</dbReference>
<gene>
    <name evidence="3" type="ORF">PGRI_071780</name>
</gene>
<name>A0A135LYJ0_PENPA</name>
<evidence type="ECO:0000256" key="1">
    <source>
        <dbReference type="SAM" id="MobiDB-lite"/>
    </source>
</evidence>
<feature type="region of interest" description="Disordered" evidence="1">
    <location>
        <begin position="1"/>
        <end position="21"/>
    </location>
</feature>
<evidence type="ECO:0000313" key="3">
    <source>
        <dbReference type="EMBL" id="KXG54034.1"/>
    </source>
</evidence>
<dbReference type="OMA" id="PIDTTME"/>
<feature type="region of interest" description="Disordered" evidence="1">
    <location>
        <begin position="104"/>
        <end position="129"/>
    </location>
</feature>
<sequence>MAPTKPDVKSRLPARKRAPPASHFKDEDILLLWTAFKMTNMEVTNPALAQELGVNIPAARMRWTRLKAKLVAFEEKEKEAKAEASPAASPAAFPAVASPAFPTDATMEDVGAAEDNEATNDAVKDESAE</sequence>
<reference evidence="3 4" key="1">
    <citation type="journal article" date="2016" name="BMC Genomics">
        <title>Genome sequencing and secondary metabolism of the postharvest pathogen Penicillium griseofulvum.</title>
        <authorList>
            <person name="Banani H."/>
            <person name="Marcet-Houben M."/>
            <person name="Ballester A.R."/>
            <person name="Abbruscato P."/>
            <person name="Gonzalez-Candelas L."/>
            <person name="Gabaldon T."/>
            <person name="Spadaro D."/>
        </authorList>
    </citation>
    <scope>NUCLEOTIDE SEQUENCE [LARGE SCALE GENOMIC DNA]</scope>
    <source>
        <strain evidence="3 4">PG3</strain>
    </source>
</reference>
<comment type="caution">
    <text evidence="3">The sequence shown here is derived from an EMBL/GenBank/DDBJ whole genome shotgun (WGS) entry which is preliminary data.</text>
</comment>
<accession>A0A135LYJ0</accession>
<dbReference type="AlphaFoldDB" id="A0A135LYJ0"/>
<proteinExistence type="predicted"/>
<feature type="domain" description="Myb-like DNA-binding" evidence="2">
    <location>
        <begin position="26"/>
        <end position="69"/>
    </location>
</feature>
<evidence type="ECO:0000259" key="2">
    <source>
        <dbReference type="Pfam" id="PF22980"/>
    </source>
</evidence>
<dbReference type="RefSeq" id="XP_040652569.1">
    <property type="nucleotide sequence ID" value="XM_040794892.1"/>
</dbReference>
<dbReference type="Proteomes" id="UP000070168">
    <property type="component" value="Unassembled WGS sequence"/>
</dbReference>
<evidence type="ECO:0000313" key="4">
    <source>
        <dbReference type="Proteomes" id="UP000070168"/>
    </source>
</evidence>
<feature type="compositionally biased region" description="Basic and acidic residues" evidence="1">
    <location>
        <begin position="1"/>
        <end position="10"/>
    </location>
</feature>
<protein>
    <recommendedName>
        <fullName evidence="2">Myb-like DNA-binding domain-containing protein</fullName>
    </recommendedName>
</protein>
<dbReference type="EMBL" id="LHQR01000013">
    <property type="protein sequence ID" value="KXG54034.1"/>
    <property type="molecule type" value="Genomic_DNA"/>
</dbReference>
<organism evidence="3 4">
    <name type="scientific">Penicillium patulum</name>
    <name type="common">Penicillium griseofulvum</name>
    <dbReference type="NCBI Taxonomy" id="5078"/>
    <lineage>
        <taxon>Eukaryota</taxon>
        <taxon>Fungi</taxon>
        <taxon>Dikarya</taxon>
        <taxon>Ascomycota</taxon>
        <taxon>Pezizomycotina</taxon>
        <taxon>Eurotiomycetes</taxon>
        <taxon>Eurotiomycetidae</taxon>
        <taxon>Eurotiales</taxon>
        <taxon>Aspergillaceae</taxon>
        <taxon>Penicillium</taxon>
    </lineage>
</organism>
<dbReference type="InterPro" id="IPR054505">
    <property type="entry name" value="Myb_DNA-bind_8"/>
</dbReference>
<dbReference type="GeneID" id="63710192"/>
<keyword evidence="4" id="KW-1185">Reference proteome</keyword>
<dbReference type="OrthoDB" id="3944408at2759"/>